<dbReference type="NCBIfam" id="TIGR01766">
    <property type="entry name" value="IS200/IS605 family accessory protein TnpB-like domain"/>
    <property type="match status" value="1"/>
</dbReference>
<evidence type="ECO:0000313" key="8">
    <source>
        <dbReference type="EMBL" id="MFC7200779.1"/>
    </source>
</evidence>
<dbReference type="Proteomes" id="UP001596447">
    <property type="component" value="Unassembled WGS sequence"/>
</dbReference>
<accession>A0ABD5Z6J5</accession>
<keyword evidence="8" id="KW-0255">Endonuclease</keyword>
<dbReference type="AlphaFoldDB" id="A0ABD5Z6J5"/>
<keyword evidence="5" id="KW-0233">DNA recombination</keyword>
<dbReference type="NCBIfam" id="NF040570">
    <property type="entry name" value="guided_TnpB"/>
    <property type="match status" value="1"/>
</dbReference>
<sequence length="419" mass="48156">MWYSHRYRAYPDTETATAAEHHIDIHRQLYNHVRWDYERAPSEDKPTRYQQHRSLTDWKRDWPTFAELNAKAGQRTVSRFHQNLSLLADLKSEGYSVGRLKWKSPSNFRSVTYHQSGFNLDKKRGPNGYAHVRFAKIGWIPIRYHRDLPENSSVKEVVLKRERTGEWFVTFGIEVDDATLPEKPDVETLDSGNSVGVDLGILNYIYTSDGFAVTSLDLDSEHERLQKAGRTLSRREQGSNNWEKQRKRVARLRRDIRRKVLDFQHKLTTWLVREYDAVFVENLEVRKLLQSSHNSRNKQDAAWGRFIQLLEYKSKLYGCHVKRVKPAGTTKECAKCGVNSEKPLWVREHSCPACGFECDRDANAAYNVLSRGLHKLGQGLAEETPVETVLPTSADGNDSTTVDAKHVVETGSVCPAGSR</sequence>
<dbReference type="PANTHER" id="PTHR30405">
    <property type="entry name" value="TRANSPOSASE"/>
    <property type="match status" value="1"/>
</dbReference>
<protein>
    <submittedName>
        <fullName evidence="8">RNA-guided endonuclease InsQ/TnpB family protein</fullName>
    </submittedName>
</protein>
<dbReference type="GO" id="GO:0004519">
    <property type="term" value="F:endonuclease activity"/>
    <property type="evidence" value="ECO:0007669"/>
    <property type="project" value="UniProtKB-KW"/>
</dbReference>
<keyword evidence="8" id="KW-0378">Hydrolase</keyword>
<keyword evidence="9" id="KW-1185">Reference proteome</keyword>
<evidence type="ECO:0000313" key="9">
    <source>
        <dbReference type="Proteomes" id="UP001596447"/>
    </source>
</evidence>
<keyword evidence="8" id="KW-0540">Nuclease</keyword>
<evidence type="ECO:0000259" key="7">
    <source>
        <dbReference type="Pfam" id="PF07282"/>
    </source>
</evidence>
<dbReference type="PANTHER" id="PTHR30405:SF11">
    <property type="entry name" value="RNA-GUIDED DNA ENDONUCLEASE RV2885C-RELATED"/>
    <property type="match status" value="1"/>
</dbReference>
<dbReference type="InterPro" id="IPR010095">
    <property type="entry name" value="Cas12f1-like_TNB"/>
</dbReference>
<comment type="similarity">
    <text evidence="1">In the C-terminal section; belongs to the transposase 35 family.</text>
</comment>
<comment type="similarity">
    <text evidence="2">In the N-terminal section; belongs to the transposase 2 family.</text>
</comment>
<evidence type="ECO:0000256" key="5">
    <source>
        <dbReference type="ARBA" id="ARBA00023172"/>
    </source>
</evidence>
<dbReference type="GO" id="GO:0006310">
    <property type="term" value="P:DNA recombination"/>
    <property type="evidence" value="ECO:0007669"/>
    <property type="project" value="UniProtKB-KW"/>
</dbReference>
<evidence type="ECO:0000256" key="4">
    <source>
        <dbReference type="ARBA" id="ARBA00023125"/>
    </source>
</evidence>
<dbReference type="InterPro" id="IPR051399">
    <property type="entry name" value="RNA-guided_DNA_endo/Transpos"/>
</dbReference>
<feature type="domain" description="Cas12f1-like TNB" evidence="7">
    <location>
        <begin position="303"/>
        <end position="368"/>
    </location>
</feature>
<evidence type="ECO:0000256" key="2">
    <source>
        <dbReference type="ARBA" id="ARBA00011044"/>
    </source>
</evidence>
<dbReference type="RefSeq" id="WP_279527543.1">
    <property type="nucleotide sequence ID" value="NZ_CP122312.1"/>
</dbReference>
<dbReference type="Pfam" id="PF01385">
    <property type="entry name" value="OrfB_IS605"/>
    <property type="match status" value="1"/>
</dbReference>
<proteinExistence type="inferred from homology"/>
<keyword evidence="3" id="KW-0815">Transposition</keyword>
<organism evidence="8 9">
    <name type="scientific">Halospeciosus flavus</name>
    <dbReference type="NCBI Taxonomy" id="3032283"/>
    <lineage>
        <taxon>Archaea</taxon>
        <taxon>Methanobacteriati</taxon>
        <taxon>Methanobacteriota</taxon>
        <taxon>Stenosarchaea group</taxon>
        <taxon>Halobacteria</taxon>
        <taxon>Halobacteriales</taxon>
        <taxon>Halobacteriaceae</taxon>
        <taxon>Halospeciosus</taxon>
    </lineage>
</organism>
<feature type="domain" description="Probable transposase IS891/IS1136/IS1341" evidence="6">
    <location>
        <begin position="186"/>
        <end position="290"/>
    </location>
</feature>
<comment type="caution">
    <text evidence="8">The sequence shown here is derived from an EMBL/GenBank/DDBJ whole genome shotgun (WGS) entry which is preliminary data.</text>
</comment>
<evidence type="ECO:0000256" key="3">
    <source>
        <dbReference type="ARBA" id="ARBA00022578"/>
    </source>
</evidence>
<dbReference type="GO" id="GO:0003677">
    <property type="term" value="F:DNA binding"/>
    <property type="evidence" value="ECO:0007669"/>
    <property type="project" value="UniProtKB-KW"/>
</dbReference>
<name>A0ABD5Z6J5_9EURY</name>
<dbReference type="EMBL" id="JBHTAR010000011">
    <property type="protein sequence ID" value="MFC7200779.1"/>
    <property type="molecule type" value="Genomic_DNA"/>
</dbReference>
<keyword evidence="4" id="KW-0238">DNA-binding</keyword>
<dbReference type="GO" id="GO:0032196">
    <property type="term" value="P:transposition"/>
    <property type="evidence" value="ECO:0007669"/>
    <property type="project" value="UniProtKB-KW"/>
</dbReference>
<reference evidence="8 9" key="1">
    <citation type="journal article" date="2019" name="Int. J. Syst. Evol. Microbiol.">
        <title>The Global Catalogue of Microorganisms (GCM) 10K type strain sequencing project: providing services to taxonomists for standard genome sequencing and annotation.</title>
        <authorList>
            <consortium name="The Broad Institute Genomics Platform"/>
            <consortium name="The Broad Institute Genome Sequencing Center for Infectious Disease"/>
            <person name="Wu L."/>
            <person name="Ma J."/>
        </authorList>
    </citation>
    <scope>NUCLEOTIDE SEQUENCE [LARGE SCALE GENOMIC DNA]</scope>
    <source>
        <strain evidence="8 9">XZGYJ-43</strain>
    </source>
</reference>
<dbReference type="InterPro" id="IPR001959">
    <property type="entry name" value="Transposase"/>
</dbReference>
<evidence type="ECO:0000259" key="6">
    <source>
        <dbReference type="Pfam" id="PF01385"/>
    </source>
</evidence>
<gene>
    <name evidence="8" type="ORF">ACFQJ9_15400</name>
</gene>
<evidence type="ECO:0000256" key="1">
    <source>
        <dbReference type="ARBA" id="ARBA00008761"/>
    </source>
</evidence>
<dbReference type="Pfam" id="PF07282">
    <property type="entry name" value="Cas12f1-like_TNB"/>
    <property type="match status" value="1"/>
</dbReference>